<evidence type="ECO:0000256" key="5">
    <source>
        <dbReference type="ARBA" id="ARBA00022692"/>
    </source>
</evidence>
<sequence>MADQLQNKPTKPRSNSRVIGWCMVGVVGMFAFGFALVPLYDVFCDITGINGKTSGRYESTETAAADMKRTVKVQFLAQNGPDMPWIFRPVAHSVEVHPGEPTTMNFYAENPTDQDMVAQAIPSLSPSEGTLYFHKTECFCFNQQPLAAGQSAEMPLVFIVDPDLPDYITKLTLSYTLYDQGEPTAVRRTPLETILNIAMINAREYTTAIDNG</sequence>
<keyword evidence="5 10" id="KW-0812">Transmembrane</keyword>
<dbReference type="InParanoid" id="A0A1M7FFS1"/>
<accession>A0A1M7FFS1</accession>
<dbReference type="PANTHER" id="PTHR21320:SF3">
    <property type="entry name" value="CYTOCHROME C OXIDASE ASSEMBLY PROTEIN COX11, MITOCHONDRIAL-RELATED"/>
    <property type="match status" value="1"/>
</dbReference>
<evidence type="ECO:0000313" key="12">
    <source>
        <dbReference type="Proteomes" id="UP000190911"/>
    </source>
</evidence>
<keyword evidence="8" id="KW-0186">Copper</keyword>
<dbReference type="Gene3D" id="2.60.370.10">
    <property type="entry name" value="Ctag/Cox11"/>
    <property type="match status" value="1"/>
</dbReference>
<gene>
    <name evidence="11" type="ORF">SAMN05878437_0858</name>
</gene>
<comment type="similarity">
    <text evidence="3">Belongs to the COX11/CtaG family.</text>
</comment>
<keyword evidence="6" id="KW-0735">Signal-anchor</keyword>
<dbReference type="RefSeq" id="WP_079551580.1">
    <property type="nucleotide sequence ID" value="NZ_LT670847.1"/>
</dbReference>
<dbReference type="PIRSF" id="PIRSF005413">
    <property type="entry name" value="COX11"/>
    <property type="match status" value="1"/>
</dbReference>
<evidence type="ECO:0000256" key="4">
    <source>
        <dbReference type="ARBA" id="ARBA00015384"/>
    </source>
</evidence>
<evidence type="ECO:0000256" key="1">
    <source>
        <dbReference type="ARBA" id="ARBA00004007"/>
    </source>
</evidence>
<name>A0A1M7FFS1_9GAMM</name>
<evidence type="ECO:0000313" key="11">
    <source>
        <dbReference type="EMBL" id="SHM02815.1"/>
    </source>
</evidence>
<dbReference type="Pfam" id="PF04442">
    <property type="entry name" value="CtaG_Cox11"/>
    <property type="match status" value="1"/>
</dbReference>
<feature type="transmembrane region" description="Helical" evidence="10">
    <location>
        <begin position="18"/>
        <end position="40"/>
    </location>
</feature>
<evidence type="ECO:0000256" key="9">
    <source>
        <dbReference type="ARBA" id="ARBA00023136"/>
    </source>
</evidence>
<dbReference type="Proteomes" id="UP000190911">
    <property type="component" value="Chromosome I"/>
</dbReference>
<comment type="function">
    <text evidence="1">Exerts its effect at some terminal stage of cytochrome c oxidase synthesis, probably by being involved in the insertion of the copper B into subunit I.</text>
</comment>
<dbReference type="InterPro" id="IPR007533">
    <property type="entry name" value="Cyt_c_oxidase_assmbl_CtaG"/>
</dbReference>
<dbReference type="OrthoDB" id="9804841at2"/>
<proteinExistence type="inferred from homology"/>
<dbReference type="STRING" id="29571.SAMN05878437_0858"/>
<dbReference type="GO" id="GO:0005507">
    <property type="term" value="F:copper ion binding"/>
    <property type="evidence" value="ECO:0007669"/>
    <property type="project" value="InterPro"/>
</dbReference>
<dbReference type="EMBL" id="LT670847">
    <property type="protein sequence ID" value="SHM02815.1"/>
    <property type="molecule type" value="Genomic_DNA"/>
</dbReference>
<reference evidence="11 12" key="1">
    <citation type="submission" date="2016-11" db="EMBL/GenBank/DDBJ databases">
        <authorList>
            <person name="Jaros S."/>
            <person name="Januszkiewicz K."/>
            <person name="Wedrychowicz H."/>
        </authorList>
    </citation>
    <scope>NUCLEOTIDE SEQUENCE [LARGE SCALE GENOMIC DNA]</scope>
    <source>
        <strain evidence="11 12">ACAM 12</strain>
    </source>
</reference>
<protein>
    <recommendedName>
        <fullName evidence="4">Cytochrome c oxidase assembly protein CtaG</fullName>
    </recommendedName>
</protein>
<keyword evidence="9 10" id="KW-0472">Membrane</keyword>
<dbReference type="SUPFAM" id="SSF110111">
    <property type="entry name" value="Ctag/Cox11"/>
    <property type="match status" value="1"/>
</dbReference>
<evidence type="ECO:0000256" key="8">
    <source>
        <dbReference type="ARBA" id="ARBA00023008"/>
    </source>
</evidence>
<dbReference type="AlphaFoldDB" id="A0A1M7FFS1"/>
<evidence type="ECO:0000256" key="2">
    <source>
        <dbReference type="ARBA" id="ARBA00004382"/>
    </source>
</evidence>
<evidence type="ECO:0000256" key="7">
    <source>
        <dbReference type="ARBA" id="ARBA00022989"/>
    </source>
</evidence>
<keyword evidence="12" id="KW-1185">Reference proteome</keyword>
<dbReference type="NCBIfam" id="NF003465">
    <property type="entry name" value="PRK05089.1"/>
    <property type="match status" value="1"/>
</dbReference>
<dbReference type="PANTHER" id="PTHR21320">
    <property type="entry name" value="CYTOCHROME C OXIDASE ASSEMBLY PROTEIN COX11-RELATED"/>
    <property type="match status" value="1"/>
</dbReference>
<organism evidence="11 12">
    <name type="scientific">Vreelandella subglaciescola</name>
    <dbReference type="NCBI Taxonomy" id="29571"/>
    <lineage>
        <taxon>Bacteria</taxon>
        <taxon>Pseudomonadati</taxon>
        <taxon>Pseudomonadota</taxon>
        <taxon>Gammaproteobacteria</taxon>
        <taxon>Oceanospirillales</taxon>
        <taxon>Halomonadaceae</taxon>
        <taxon>Vreelandella</taxon>
    </lineage>
</organism>
<comment type="subcellular location">
    <subcellularLocation>
        <location evidence="2">Cell inner membrane</location>
        <topology evidence="2">Single-pass type II membrane protein</topology>
        <orientation evidence="2">Periplasmic side</orientation>
    </subcellularLocation>
</comment>
<evidence type="ECO:0000256" key="10">
    <source>
        <dbReference type="SAM" id="Phobius"/>
    </source>
</evidence>
<dbReference type="InterPro" id="IPR023471">
    <property type="entry name" value="CtaG/Cox11_dom_sf"/>
</dbReference>
<evidence type="ECO:0000256" key="3">
    <source>
        <dbReference type="ARBA" id="ARBA00009620"/>
    </source>
</evidence>
<evidence type="ECO:0000256" key="6">
    <source>
        <dbReference type="ARBA" id="ARBA00022968"/>
    </source>
</evidence>
<dbReference type="GO" id="GO:0005886">
    <property type="term" value="C:plasma membrane"/>
    <property type="evidence" value="ECO:0007669"/>
    <property type="project" value="UniProtKB-SubCell"/>
</dbReference>
<keyword evidence="7 10" id="KW-1133">Transmembrane helix</keyword>